<dbReference type="GO" id="GO:0005737">
    <property type="term" value="C:cytoplasm"/>
    <property type="evidence" value="ECO:0007669"/>
    <property type="project" value="TreeGrafter"/>
</dbReference>
<organism evidence="4 5">
    <name type="scientific">Pyramidobacter porci</name>
    <dbReference type="NCBI Taxonomy" id="2605789"/>
    <lineage>
        <taxon>Bacteria</taxon>
        <taxon>Thermotogati</taxon>
        <taxon>Synergistota</taxon>
        <taxon>Synergistia</taxon>
        <taxon>Synergistales</taxon>
        <taxon>Dethiosulfovibrionaceae</taxon>
        <taxon>Pyramidobacter</taxon>
    </lineage>
</organism>
<dbReference type="InterPro" id="IPR006073">
    <property type="entry name" value="GTP-bd"/>
</dbReference>
<reference evidence="4 5" key="1">
    <citation type="submission" date="2019-08" db="EMBL/GenBank/DDBJ databases">
        <title>In-depth cultivation of the pig gut microbiome towards novel bacterial diversity and tailored functional studies.</title>
        <authorList>
            <person name="Wylensek D."/>
            <person name="Hitch T.C.A."/>
            <person name="Clavel T."/>
        </authorList>
    </citation>
    <scope>NUCLEOTIDE SEQUENCE [LARGE SCALE GENOMIC DNA]</scope>
    <source>
        <strain evidence="4 5">SM-530-WT-4B</strain>
    </source>
</reference>
<dbReference type="NCBIfam" id="TIGR00231">
    <property type="entry name" value="small_GTP"/>
    <property type="match status" value="1"/>
</dbReference>
<feature type="domain" description="Hydrogen maturase F dimerization" evidence="2">
    <location>
        <begin position="182"/>
        <end position="278"/>
    </location>
</feature>
<dbReference type="Proteomes" id="UP000473699">
    <property type="component" value="Unassembled WGS sequence"/>
</dbReference>
<comment type="caution">
    <text evidence="4">The sequence shown here is derived from an EMBL/GenBank/DDBJ whole genome shotgun (WGS) entry which is preliminary data.</text>
</comment>
<dbReference type="CDD" id="cd00880">
    <property type="entry name" value="Era_like"/>
    <property type="match status" value="1"/>
</dbReference>
<dbReference type="Gene3D" id="3.40.50.300">
    <property type="entry name" value="P-loop containing nucleotide triphosphate hydrolases"/>
    <property type="match status" value="1"/>
</dbReference>
<evidence type="ECO:0000259" key="3">
    <source>
        <dbReference type="Pfam" id="PF18133"/>
    </source>
</evidence>
<evidence type="ECO:0000259" key="2">
    <source>
        <dbReference type="Pfam" id="PF18128"/>
    </source>
</evidence>
<proteinExistence type="predicted"/>
<dbReference type="Pfam" id="PF01926">
    <property type="entry name" value="MMR_HSR1"/>
    <property type="match status" value="1"/>
</dbReference>
<dbReference type="GO" id="GO:0002098">
    <property type="term" value="P:tRNA wobble uridine modification"/>
    <property type="evidence" value="ECO:0007669"/>
    <property type="project" value="TreeGrafter"/>
</dbReference>
<sequence length="403" mass="42642">MSLNDTPRSERLHIGIFGRRNSGKSSLVNALTGQAASIVSDVPGTTADPVYKAMEIRGVGPAVLIDTAGFDDEGGLGALRVAKTREAADKTDVALMVFTGAPCAEELEWTALLKVKGVPVIAVLNKTDRMNGGEREAALRSVKAATGLDAVPVSAANGEGVAALREALLTALPEWEDLSITGSLCRAGDTVVLVMPQDIQAPKGRLILPQVQTIRELLDKKCRALCATSDGFSAALASLKEPPALVIVDSQTFAEIYPQVPPGVKLTSFSILFAGYKGDIAAFAAGARALEKLTARSRVLIAEACTHVPLEEDIGRVKIPRLLRKRFGAELTIDFARGVDFPADLGGYDLVIHCGACMFNRRFVLARIDEACAQGVPITNYGIALAWLTGILDKVSLGAEVRP</sequence>
<feature type="domain" description="G" evidence="1">
    <location>
        <begin position="13"/>
        <end position="126"/>
    </location>
</feature>
<evidence type="ECO:0000313" key="4">
    <source>
        <dbReference type="EMBL" id="MST56593.1"/>
    </source>
</evidence>
<dbReference type="RefSeq" id="WP_154529665.1">
    <property type="nucleotide sequence ID" value="NZ_VUNH01000014.1"/>
</dbReference>
<dbReference type="InterPro" id="IPR023873">
    <property type="entry name" value="FeFe-hyd_GTPase_HydF"/>
</dbReference>
<dbReference type="Pfam" id="PF18128">
    <property type="entry name" value="HydF_dimer"/>
    <property type="match status" value="1"/>
</dbReference>
<dbReference type="InterPro" id="IPR040644">
    <property type="entry name" value="HydF_tetramer"/>
</dbReference>
<feature type="domain" description="Hydrogen maturase F tetramerization" evidence="3">
    <location>
        <begin position="282"/>
        <end position="395"/>
    </location>
</feature>
<dbReference type="EMBL" id="VUNH01000014">
    <property type="protein sequence ID" value="MST56593.1"/>
    <property type="molecule type" value="Genomic_DNA"/>
</dbReference>
<dbReference type="GO" id="GO:0030488">
    <property type="term" value="P:tRNA methylation"/>
    <property type="evidence" value="ECO:0007669"/>
    <property type="project" value="TreeGrafter"/>
</dbReference>
<dbReference type="GO" id="GO:0005525">
    <property type="term" value="F:GTP binding"/>
    <property type="evidence" value="ECO:0007669"/>
    <property type="project" value="InterPro"/>
</dbReference>
<dbReference type="InterPro" id="IPR041606">
    <property type="entry name" value="HydF_dimer"/>
</dbReference>
<dbReference type="SUPFAM" id="SSF52540">
    <property type="entry name" value="P-loop containing nucleoside triphosphate hydrolases"/>
    <property type="match status" value="1"/>
</dbReference>
<gene>
    <name evidence="4" type="primary">hydF</name>
    <name evidence="4" type="ORF">FYJ74_11235</name>
</gene>
<dbReference type="InterPro" id="IPR005225">
    <property type="entry name" value="Small_GTP-bd"/>
</dbReference>
<evidence type="ECO:0000259" key="1">
    <source>
        <dbReference type="Pfam" id="PF01926"/>
    </source>
</evidence>
<dbReference type="AlphaFoldDB" id="A0A6L5YET7"/>
<protein>
    <submittedName>
        <fullName evidence="4">[FeFe] hydrogenase H-cluster maturation GTPase HydF</fullName>
    </submittedName>
</protein>
<dbReference type="PANTHER" id="PTHR42714:SF6">
    <property type="entry name" value="TRANSLATION INITIATION FACTOR IF-2"/>
    <property type="match status" value="1"/>
</dbReference>
<dbReference type="Gene3D" id="3.40.50.11410">
    <property type="match status" value="1"/>
</dbReference>
<accession>A0A6L5YET7</accession>
<evidence type="ECO:0000313" key="5">
    <source>
        <dbReference type="Proteomes" id="UP000473699"/>
    </source>
</evidence>
<dbReference type="Pfam" id="PF18133">
    <property type="entry name" value="HydF_tetramer"/>
    <property type="match status" value="1"/>
</dbReference>
<dbReference type="NCBIfam" id="TIGR03918">
    <property type="entry name" value="GTP_HydF"/>
    <property type="match status" value="1"/>
</dbReference>
<dbReference type="Gene3D" id="3.40.50.11420">
    <property type="match status" value="1"/>
</dbReference>
<keyword evidence="5" id="KW-1185">Reference proteome</keyword>
<dbReference type="PANTHER" id="PTHR42714">
    <property type="entry name" value="TRNA MODIFICATION GTPASE GTPBP3"/>
    <property type="match status" value="1"/>
</dbReference>
<dbReference type="InterPro" id="IPR027417">
    <property type="entry name" value="P-loop_NTPase"/>
</dbReference>
<name>A0A6L5YET7_9BACT</name>